<comment type="caution">
    <text evidence="1">The sequence shown here is derived from an EMBL/GenBank/DDBJ whole genome shotgun (WGS) entry which is preliminary data.</text>
</comment>
<organism evidence="1 2">
    <name type="scientific">Comamonas sediminis</name>
    <dbReference type="NCBI Taxonomy" id="1783360"/>
    <lineage>
        <taxon>Bacteria</taxon>
        <taxon>Pseudomonadati</taxon>
        <taxon>Pseudomonadota</taxon>
        <taxon>Betaproteobacteria</taxon>
        <taxon>Burkholderiales</taxon>
        <taxon>Comamonadaceae</taxon>
        <taxon>Comamonas</taxon>
    </lineage>
</organism>
<keyword evidence="2" id="KW-1185">Reference proteome</keyword>
<dbReference type="Proteomes" id="UP001562178">
    <property type="component" value="Unassembled WGS sequence"/>
</dbReference>
<accession>A0ABV4B2Z5</accession>
<gene>
    <name evidence="1" type="ORF">AB7A72_12360</name>
</gene>
<dbReference type="EMBL" id="JBGBDC010000005">
    <property type="protein sequence ID" value="MEY2251800.1"/>
    <property type="molecule type" value="Genomic_DNA"/>
</dbReference>
<evidence type="ECO:0000313" key="1">
    <source>
        <dbReference type="EMBL" id="MEY2251800.1"/>
    </source>
</evidence>
<dbReference type="RefSeq" id="WP_369460158.1">
    <property type="nucleotide sequence ID" value="NZ_JBGBDC010000005.1"/>
</dbReference>
<proteinExistence type="predicted"/>
<reference evidence="1 2" key="1">
    <citation type="journal article" date="2016" name="Int. J. Syst. Evol. Microbiol.">
        <title>Description of Comamonas sediminis sp. nov., isolated from lagoon sediments.</title>
        <authorList>
            <person name="Subhash Y."/>
            <person name="Bang J.J."/>
            <person name="You T.H."/>
            <person name="Lee S.S."/>
        </authorList>
    </citation>
    <scope>NUCLEOTIDE SEQUENCE [LARGE SCALE GENOMIC DNA]</scope>
    <source>
        <strain evidence="1 2">JCM 31169</strain>
    </source>
</reference>
<protein>
    <submittedName>
        <fullName evidence="1">Uncharacterized protein</fullName>
    </submittedName>
</protein>
<name>A0ABV4B2Z5_9BURK</name>
<sequence>MEQAQILVYQPQTGLIGLQLAGGSYALAEQWGNQPLREGQRLQGNLHSVGMETLEDTRTHARYEVFMQAYGLSAEGLRLALL</sequence>
<evidence type="ECO:0000313" key="2">
    <source>
        <dbReference type="Proteomes" id="UP001562178"/>
    </source>
</evidence>